<protein>
    <submittedName>
        <fullName evidence="3">Imidazolonepropionase-like amidohydrolase</fullName>
    </submittedName>
</protein>
<dbReference type="InterPro" id="IPR032466">
    <property type="entry name" value="Metal_Hydrolase"/>
</dbReference>
<organism evidence="3 4">
    <name type="scientific">Phenylobacterium koreense</name>
    <dbReference type="NCBI Taxonomy" id="266125"/>
    <lineage>
        <taxon>Bacteria</taxon>
        <taxon>Pseudomonadati</taxon>
        <taxon>Pseudomonadota</taxon>
        <taxon>Alphaproteobacteria</taxon>
        <taxon>Caulobacterales</taxon>
        <taxon>Caulobacteraceae</taxon>
        <taxon>Phenylobacterium</taxon>
    </lineage>
</organism>
<dbReference type="Gene3D" id="3.30.110.90">
    <property type="entry name" value="Amidohydrolase"/>
    <property type="match status" value="1"/>
</dbReference>
<accession>A0ABV2EDL1</accession>
<dbReference type="Gene3D" id="1.20.58.520">
    <property type="entry name" value="Amidohydrolase"/>
    <property type="match status" value="1"/>
</dbReference>
<proteinExistence type="predicted"/>
<dbReference type="InterPro" id="IPR011059">
    <property type="entry name" value="Metal-dep_hydrolase_composite"/>
</dbReference>
<evidence type="ECO:0000313" key="4">
    <source>
        <dbReference type="Proteomes" id="UP001549110"/>
    </source>
</evidence>
<keyword evidence="1" id="KW-0732">Signal</keyword>
<dbReference type="EMBL" id="JBEPLU010000001">
    <property type="protein sequence ID" value="MET3525113.1"/>
    <property type="molecule type" value="Genomic_DNA"/>
</dbReference>
<dbReference type="InterPro" id="IPR051781">
    <property type="entry name" value="Metallo-dep_Hydrolase"/>
</dbReference>
<dbReference type="SUPFAM" id="SSF51338">
    <property type="entry name" value="Composite domain of metallo-dependent hydrolases"/>
    <property type="match status" value="1"/>
</dbReference>
<dbReference type="SUPFAM" id="SSF51556">
    <property type="entry name" value="Metallo-dependent hydrolases"/>
    <property type="match status" value="1"/>
</dbReference>
<dbReference type="RefSeq" id="WP_331930779.1">
    <property type="nucleotide sequence ID" value="NZ_JBEPLU010000001.1"/>
</dbReference>
<dbReference type="Gene3D" id="3.40.50.10910">
    <property type="entry name" value="Amidohydrolase"/>
    <property type="match status" value="1"/>
</dbReference>
<feature type="chain" id="PRO_5046121596" evidence="1">
    <location>
        <begin position="22"/>
        <end position="444"/>
    </location>
</feature>
<reference evidence="3 4" key="1">
    <citation type="submission" date="2024-06" db="EMBL/GenBank/DDBJ databases">
        <title>Genomic Encyclopedia of Type Strains, Phase IV (KMG-IV): sequencing the most valuable type-strain genomes for metagenomic binning, comparative biology and taxonomic classification.</title>
        <authorList>
            <person name="Goeker M."/>
        </authorList>
    </citation>
    <scope>NUCLEOTIDE SEQUENCE [LARGE SCALE GENOMIC DNA]</scope>
    <source>
        <strain evidence="3 4">DSM 17809</strain>
    </source>
</reference>
<dbReference type="Proteomes" id="UP001549110">
    <property type="component" value="Unassembled WGS sequence"/>
</dbReference>
<dbReference type="PANTHER" id="PTHR43135">
    <property type="entry name" value="ALPHA-D-RIBOSE 1-METHYLPHOSPHONATE 5-TRIPHOSPHATE DIPHOSPHATASE"/>
    <property type="match status" value="1"/>
</dbReference>
<evidence type="ECO:0000256" key="1">
    <source>
        <dbReference type="SAM" id="SignalP"/>
    </source>
</evidence>
<feature type="signal peptide" evidence="1">
    <location>
        <begin position="1"/>
        <end position="21"/>
    </location>
</feature>
<dbReference type="Gene3D" id="2.30.40.10">
    <property type="entry name" value="Urease, subunit C, domain 1"/>
    <property type="match status" value="1"/>
</dbReference>
<dbReference type="InterPro" id="IPR006680">
    <property type="entry name" value="Amidohydro-rel"/>
</dbReference>
<sequence>MFIRSCLTALAACLALTPAQAAEPRTVYKNVTLIDGTGAAPRPGMSILVDGERISKVWKDSEIAFKFAGDVRVVDMSGRYVLPGLTDSHQHLATPPDRPWAQAQMKRDLYSGITSTRDMADDLRNIADLARASRIHEIPGPDIYYAALMAGPSFFEDPRVQAASLGAVGGQVPWMRAVTPETDLTMAVAQAAGTGASAIKVYANLPGQEVARITAEAHRQNLPVWAHAAVFPASPKEVLDAGADVVSHVCMLAYQVSDPMPGQYHNRAPVDEAKFGRGVNPQIAPLFARMKQDGVILDATVRIYEAMKGRPTRPYCSTELAARLTDQARKAGVIVSAGTDGFSAPEAAFPALYEELELLVAKAGFSPMDAIVAATRNGALAIRKDADFGLIEPGKLANLVFTAQDPSQDIKALRTLTLTVKRGREYPRAAFDPEADIAIRKGAE</sequence>
<evidence type="ECO:0000313" key="3">
    <source>
        <dbReference type="EMBL" id="MET3525113.1"/>
    </source>
</evidence>
<dbReference type="Pfam" id="PF01979">
    <property type="entry name" value="Amidohydro_1"/>
    <property type="match status" value="1"/>
</dbReference>
<keyword evidence="4" id="KW-1185">Reference proteome</keyword>
<name>A0ABV2EDL1_9CAUL</name>
<comment type="caution">
    <text evidence="3">The sequence shown here is derived from an EMBL/GenBank/DDBJ whole genome shotgun (WGS) entry which is preliminary data.</text>
</comment>
<dbReference type="PANTHER" id="PTHR43135:SF3">
    <property type="entry name" value="ALPHA-D-RIBOSE 1-METHYLPHOSPHONATE 5-TRIPHOSPHATE DIPHOSPHATASE"/>
    <property type="match status" value="1"/>
</dbReference>
<evidence type="ECO:0000259" key="2">
    <source>
        <dbReference type="Pfam" id="PF01979"/>
    </source>
</evidence>
<gene>
    <name evidence="3" type="ORF">ABID41_000208</name>
</gene>
<feature type="domain" description="Amidohydrolase-related" evidence="2">
    <location>
        <begin position="80"/>
        <end position="413"/>
    </location>
</feature>